<organism evidence="1">
    <name type="scientific">marine metagenome</name>
    <dbReference type="NCBI Taxonomy" id="408172"/>
    <lineage>
        <taxon>unclassified sequences</taxon>
        <taxon>metagenomes</taxon>
        <taxon>ecological metagenomes</taxon>
    </lineage>
</organism>
<dbReference type="EMBL" id="UINC01101479">
    <property type="protein sequence ID" value="SVC62318.1"/>
    <property type="molecule type" value="Genomic_DNA"/>
</dbReference>
<dbReference type="SUPFAM" id="SSF53756">
    <property type="entry name" value="UDP-Glycosyltransferase/glycogen phosphorylase"/>
    <property type="match status" value="1"/>
</dbReference>
<evidence type="ECO:0000313" key="1">
    <source>
        <dbReference type="EMBL" id="SVC62318.1"/>
    </source>
</evidence>
<evidence type="ECO:0008006" key="2">
    <source>
        <dbReference type="Google" id="ProtNLM"/>
    </source>
</evidence>
<protein>
    <recommendedName>
        <fullName evidence="2">Glycosyltransferase subfamily 4-like N-terminal domain-containing protein</fullName>
    </recommendedName>
</protein>
<name>A0A382NP97_9ZZZZ</name>
<feature type="non-terminal residue" evidence="1">
    <location>
        <position position="273"/>
    </location>
</feature>
<reference evidence="1" key="1">
    <citation type="submission" date="2018-05" db="EMBL/GenBank/DDBJ databases">
        <authorList>
            <person name="Lanie J.A."/>
            <person name="Ng W.-L."/>
            <person name="Kazmierczak K.M."/>
            <person name="Andrzejewski T.M."/>
            <person name="Davidsen T.M."/>
            <person name="Wayne K.J."/>
            <person name="Tettelin H."/>
            <person name="Glass J.I."/>
            <person name="Rusch D."/>
            <person name="Podicherti R."/>
            <person name="Tsui H.-C.T."/>
            <person name="Winkler M.E."/>
        </authorList>
    </citation>
    <scope>NUCLEOTIDE SEQUENCE</scope>
</reference>
<sequence>MKAKFLFLINYYNDVDHTAPLILEFLERGYNVGVTCLTQFNLHKDIRIRNFTKFKNFSIHPLRHLPRNTGLSNKNTGNISLFGKIWRETFFNVIWAALFLKRWGFKAIIFTWGRPMAKGLQRRVFQAATHLGLPTICIPHGQNIYINYDVNTDICDIHRSSGRWPDFSDRNHFTQYIVQTERHRQQHIDWGMDPEKVSAWGSLRFDPNWVHKNLDYYTQELFPMMRENSNLLRIVFFLPHWRYNVDADNTLNLLKAILARRDGYLIIKGHTRG</sequence>
<dbReference type="AlphaFoldDB" id="A0A382NP97"/>
<gene>
    <name evidence="1" type="ORF">METZ01_LOCUS315172</name>
</gene>
<proteinExistence type="predicted"/>
<accession>A0A382NP97</accession>